<accession>A0A426YI56</accession>
<name>A0A426YI56_ENSVE</name>
<evidence type="ECO:0000313" key="1">
    <source>
        <dbReference type="EMBL" id="RRT51432.1"/>
    </source>
</evidence>
<protein>
    <submittedName>
        <fullName evidence="1">Uncharacterized protein</fullName>
    </submittedName>
</protein>
<comment type="caution">
    <text evidence="1">The sequence shown here is derived from an EMBL/GenBank/DDBJ whole genome shotgun (WGS) entry which is preliminary data.</text>
</comment>
<dbReference type="EMBL" id="AMZH03012225">
    <property type="protein sequence ID" value="RRT51432.1"/>
    <property type="molecule type" value="Genomic_DNA"/>
</dbReference>
<gene>
    <name evidence="1" type="ORF">B296_00035811</name>
</gene>
<dbReference type="Proteomes" id="UP000287651">
    <property type="component" value="Unassembled WGS sequence"/>
</dbReference>
<dbReference type="AlphaFoldDB" id="A0A426YI56"/>
<sequence>MLESFPRRWDRANWCCRRRGTRTGRHDCDVGMRSHRRTLLSLFWIVRVGRTRFYASITRHRLGRAATRASPMEIEQKWKLEDRILSTQKTKIPSFGDLRRPGSHLHRRVAQYADDIGRRNPAEKTRYRTVTHLHTDISPIASTGNLGSRECPNPSPCHVYMTALKEARPPHTHPYPQI</sequence>
<evidence type="ECO:0000313" key="2">
    <source>
        <dbReference type="Proteomes" id="UP000287651"/>
    </source>
</evidence>
<reference evidence="1 2" key="1">
    <citation type="journal article" date="2014" name="Agronomy (Basel)">
        <title>A Draft Genome Sequence for Ensete ventricosum, the Drought-Tolerant Tree Against Hunger.</title>
        <authorList>
            <person name="Harrison J."/>
            <person name="Moore K.A."/>
            <person name="Paszkiewicz K."/>
            <person name="Jones T."/>
            <person name="Grant M."/>
            <person name="Ambacheew D."/>
            <person name="Muzemil S."/>
            <person name="Studholme D.J."/>
        </authorList>
    </citation>
    <scope>NUCLEOTIDE SEQUENCE [LARGE SCALE GENOMIC DNA]</scope>
</reference>
<organism evidence="1 2">
    <name type="scientific">Ensete ventricosum</name>
    <name type="common">Abyssinian banana</name>
    <name type="synonym">Musa ensete</name>
    <dbReference type="NCBI Taxonomy" id="4639"/>
    <lineage>
        <taxon>Eukaryota</taxon>
        <taxon>Viridiplantae</taxon>
        <taxon>Streptophyta</taxon>
        <taxon>Embryophyta</taxon>
        <taxon>Tracheophyta</taxon>
        <taxon>Spermatophyta</taxon>
        <taxon>Magnoliopsida</taxon>
        <taxon>Liliopsida</taxon>
        <taxon>Zingiberales</taxon>
        <taxon>Musaceae</taxon>
        <taxon>Ensete</taxon>
    </lineage>
</organism>
<proteinExistence type="predicted"/>